<reference evidence="1 2" key="1">
    <citation type="submission" date="2014-07" db="EMBL/GenBank/DDBJ databases">
        <title>Biosystematic studies on Modestobacter strains isolated from extreme hyper-arid desert soil and from historic building.</title>
        <authorList>
            <person name="Bukarasam K."/>
            <person name="Bull A."/>
            <person name="Girard G."/>
            <person name="van Wezel G."/>
            <person name="Goodfellow M."/>
        </authorList>
    </citation>
    <scope>NUCLEOTIDE SEQUENCE [LARGE SCALE GENOMIC DNA]</scope>
    <source>
        <strain evidence="1 2">KNN45-2b</strain>
    </source>
</reference>
<dbReference type="AlphaFoldDB" id="A0A098Y838"/>
<comment type="caution">
    <text evidence="1">The sequence shown here is derived from an EMBL/GenBank/DDBJ whole genome shotgun (WGS) entry which is preliminary data.</text>
</comment>
<protein>
    <submittedName>
        <fullName evidence="1">Uncharacterized protein</fullName>
    </submittedName>
</protein>
<sequence length="74" mass="7970">MKASGKRLYLLRVARRIAPSPAPTARSVLTKDGEGVFGIVTCVETMRPVLAVADLLPVERILAIVGSLSWLLPK</sequence>
<organism evidence="1 2">
    <name type="scientific">Modestobacter caceresii</name>
    <dbReference type="NCBI Taxonomy" id="1522368"/>
    <lineage>
        <taxon>Bacteria</taxon>
        <taxon>Bacillati</taxon>
        <taxon>Actinomycetota</taxon>
        <taxon>Actinomycetes</taxon>
        <taxon>Geodermatophilales</taxon>
        <taxon>Geodermatophilaceae</taxon>
        <taxon>Modestobacter</taxon>
    </lineage>
</organism>
<evidence type="ECO:0000313" key="2">
    <source>
        <dbReference type="Proteomes" id="UP000029713"/>
    </source>
</evidence>
<evidence type="ECO:0000313" key="1">
    <source>
        <dbReference type="EMBL" id="KGH46617.1"/>
    </source>
</evidence>
<keyword evidence="2" id="KW-1185">Reference proteome</keyword>
<dbReference type="Proteomes" id="UP000029713">
    <property type="component" value="Unassembled WGS sequence"/>
</dbReference>
<proteinExistence type="predicted"/>
<gene>
    <name evidence="1" type="ORF">IN07_11465</name>
</gene>
<dbReference type="EMBL" id="JPMX01000044">
    <property type="protein sequence ID" value="KGH46617.1"/>
    <property type="molecule type" value="Genomic_DNA"/>
</dbReference>
<accession>A0A098Y838</accession>
<name>A0A098Y838_9ACTN</name>